<evidence type="ECO:0000256" key="1">
    <source>
        <dbReference type="SAM" id="SignalP"/>
    </source>
</evidence>
<dbReference type="InterPro" id="IPR011989">
    <property type="entry name" value="ARM-like"/>
</dbReference>
<gene>
    <name evidence="3" type="ORF">H9853_01365</name>
</gene>
<dbReference type="InterPro" id="IPR010496">
    <property type="entry name" value="AL/BT2_dom"/>
</dbReference>
<dbReference type="Gene3D" id="2.60.120.560">
    <property type="entry name" value="Exo-inulinase, domain 1"/>
    <property type="match status" value="2"/>
</dbReference>
<accession>A0A9D1W6L0</accession>
<feature type="signal peptide" evidence="1">
    <location>
        <begin position="1"/>
        <end position="19"/>
    </location>
</feature>
<dbReference type="Pfam" id="PF06439">
    <property type="entry name" value="3keto-disac_hyd"/>
    <property type="match status" value="2"/>
</dbReference>
<reference evidence="3" key="1">
    <citation type="journal article" date="2021" name="PeerJ">
        <title>Extensive microbial diversity within the chicken gut microbiome revealed by metagenomics and culture.</title>
        <authorList>
            <person name="Gilroy R."/>
            <person name="Ravi A."/>
            <person name="Getino M."/>
            <person name="Pursley I."/>
            <person name="Horton D.L."/>
            <person name="Alikhan N.F."/>
            <person name="Baker D."/>
            <person name="Gharbi K."/>
            <person name="Hall N."/>
            <person name="Watson M."/>
            <person name="Adriaenssens E.M."/>
            <person name="Foster-Nyarko E."/>
            <person name="Jarju S."/>
            <person name="Secka A."/>
            <person name="Antonio M."/>
            <person name="Oren A."/>
            <person name="Chaudhuri R.R."/>
            <person name="La Ragione R."/>
            <person name="Hildebrand F."/>
            <person name="Pallen M.J."/>
        </authorList>
    </citation>
    <scope>NUCLEOTIDE SEQUENCE</scope>
    <source>
        <strain evidence="3">1719</strain>
    </source>
</reference>
<dbReference type="EMBL" id="DXEZ01000036">
    <property type="protein sequence ID" value="HIX53646.1"/>
    <property type="molecule type" value="Genomic_DNA"/>
</dbReference>
<evidence type="ECO:0000259" key="2">
    <source>
        <dbReference type="Pfam" id="PF06439"/>
    </source>
</evidence>
<proteinExistence type="predicted"/>
<name>A0A9D1W6L0_9SPHI</name>
<dbReference type="AlphaFoldDB" id="A0A9D1W6L0"/>
<dbReference type="Proteomes" id="UP000824156">
    <property type="component" value="Unassembled WGS sequence"/>
</dbReference>
<feature type="domain" description="3-keto-alpha-glucoside-1,2-lyase/3-keto-2-hydroxy-glucal hydratase" evidence="2">
    <location>
        <begin position="940"/>
        <end position="1127"/>
    </location>
</feature>
<evidence type="ECO:0000313" key="4">
    <source>
        <dbReference type="Proteomes" id="UP000824156"/>
    </source>
</evidence>
<keyword evidence="1" id="KW-0732">Signal</keyword>
<comment type="caution">
    <text evidence="3">The sequence shown here is derived from an EMBL/GenBank/DDBJ whole genome shotgun (WGS) entry which is preliminary data.</text>
</comment>
<feature type="chain" id="PRO_5038459634" evidence="1">
    <location>
        <begin position="20"/>
        <end position="1129"/>
    </location>
</feature>
<sequence length="1129" mass="124555">MKKIFQLIAFLFVASSAFAQMSPNRTTETKIADLLALQPAEDQSAYLEAMAELENNFSSEDVSALLSTITPPGGKNAKLEYVTNSYSYYVIQDGKEQARAVYENGLLDALNKVSDLDNKGYIIQLLQNCGKEGSIDAISTYLSDEYMAEKAARAISRIGGEKAYDALLTGLQNSSNEKSAIAIIGAMGELGQESFEKPILSVANAYSSPAFQKTVLFALSNSGTKSSLKYFRNSLKEVDYKYDEKNTAGNAINFSKNLLHKGDKKSAEKLLKDISKQSLKNENNQTHLAAMQMLYTINPKKYHVEILKALPRSDKLTRGGYYRLIAQNTKIQDAEALLKIARFASPELQESVIQYFGEHGDKEHVRDLQGFLKSDNQPVRLAAINSVYALAGEDSYQLLISSLNGGSEQEIALIKSLLLSAKQGDPIGLVNRELAISSLEVQKILLEILAIRNNPETFAVVQPLLSSSSLGVRLAAYKTLPNLASEANLNEVITALETADKDEVIYAQQGVISAVSFSSQKESWINQLIAKTKQSENPSVYFPVFAGLGGDNELSTVKSFTSNADNGTKSAALKSLARWSNSTALPFLYEKSREQLSDEDFESVYSGFISQVLSSDHTVEQKYLYLRDAYDLARNTGQKRTALGALQQAPTYQGMMFAASLMDNNDLKGTASTVAMNIATENPQFDGESVRLLLEQAMENLSGSESAYLREAIIRHLSEMDDQEGFVSIFNGKDLTGWQGLVENPIKRKQMSASELEQKQAEANRIMREGWIIEDGVLVFNGSGDNIATIKQYGDIEMLVDWKLDTEGEEGDAGVYLRGTPQVQIWDTSRTNVGAEVGSGGLYNNQTHESIPLEVADNPLGEWNTFRIRMVGDKVTVYLNGVLVVDNVTLENYWDRSQPIFPIEQIELQAHGTKVYYRDIYVKELGGEASSITEEEVNAGFEVLFDGSNLDAWTGSDSYQIDNDGHLVVLPKEGSGGNFYTKKQFDNFVFRFDFKLTEGANNGVGIRTPMQGDPAYQGMEIQILDDSADVYKNLETYQYHGSVYGIIPAQKGALKPLGEWNSQEIHLDGDQIRVTLNGKIIVDGNLKEATLNGTLDGKDHPGLNRQEGHLAFLGHGSKVHFKNIRVKTL</sequence>
<dbReference type="Pfam" id="PF13646">
    <property type="entry name" value="HEAT_2"/>
    <property type="match status" value="1"/>
</dbReference>
<dbReference type="GO" id="GO:0016787">
    <property type="term" value="F:hydrolase activity"/>
    <property type="evidence" value="ECO:0007669"/>
    <property type="project" value="InterPro"/>
</dbReference>
<dbReference type="Gene3D" id="1.25.10.10">
    <property type="entry name" value="Leucine-rich Repeat Variant"/>
    <property type="match status" value="3"/>
</dbReference>
<dbReference type="InterPro" id="IPR016024">
    <property type="entry name" value="ARM-type_fold"/>
</dbReference>
<protein>
    <submittedName>
        <fullName evidence="3">DUF1080 domain-containing protein</fullName>
    </submittedName>
</protein>
<dbReference type="SMART" id="SM00567">
    <property type="entry name" value="EZ_HEAT"/>
    <property type="match status" value="4"/>
</dbReference>
<reference evidence="3" key="2">
    <citation type="submission" date="2021-04" db="EMBL/GenBank/DDBJ databases">
        <authorList>
            <person name="Gilroy R."/>
        </authorList>
    </citation>
    <scope>NUCLEOTIDE SEQUENCE</scope>
    <source>
        <strain evidence="3">1719</strain>
    </source>
</reference>
<evidence type="ECO:0000313" key="3">
    <source>
        <dbReference type="EMBL" id="HIX53646.1"/>
    </source>
</evidence>
<feature type="domain" description="3-keto-alpha-glucoside-1,2-lyase/3-keto-2-hydroxy-glucal hydratase" evidence="2">
    <location>
        <begin position="725"/>
        <end position="923"/>
    </location>
</feature>
<organism evidence="3 4">
    <name type="scientific">Candidatus Sphingobacterium stercoripullorum</name>
    <dbReference type="NCBI Taxonomy" id="2838759"/>
    <lineage>
        <taxon>Bacteria</taxon>
        <taxon>Pseudomonadati</taxon>
        <taxon>Bacteroidota</taxon>
        <taxon>Sphingobacteriia</taxon>
        <taxon>Sphingobacteriales</taxon>
        <taxon>Sphingobacteriaceae</taxon>
        <taxon>Sphingobacterium</taxon>
    </lineage>
</organism>
<dbReference type="SUPFAM" id="SSF48371">
    <property type="entry name" value="ARM repeat"/>
    <property type="match status" value="1"/>
</dbReference>
<dbReference type="InterPro" id="IPR004155">
    <property type="entry name" value="PBS_lyase_HEAT"/>
</dbReference>